<sequence>MKSTINFKNIFFLFFLILLSVSCAEEDYELGEITAPSNLDVNAQVVGQSEEMPNGDGSGNVNFTVTAENAMTYKFMYGDGSEEVSFDGTTTHSYSENGVNDYIVTVVAYGTAGASTNTTTEVTVFSDFSNPEVEQLLTGGDSKTWYVAASQPAHLGVGPATGENMNNPSYYAAGPFEKAGEDISSCFYTDELTFSMNGGNIVYNYNNNGQTFFNAAYSPDFGGTGAEDECLDYDSGGAMNVSLSPSGSGLTEGQTTGTAINFSNGGFMSYYIGASTYEILSITETTMHVRAIMGNDPALAWYLKFTTTPFDEQQEGGGEEEEFETQFEDLLWSDEFDGDALNTGMWNFEIGNGQNGWGNNERQYYTEDNAEVVDGNLVITARREAESGFDFTSARINTMDNFEFTYGRVEVRAKMPEGGGTWPAIWMLGADFDEVGWPATGEVDIMEWVGNNPGRTSSALHYPGNSGGNAVVGDTQIQNATSEFHVYEAEWTEDRITFLLDGEVYFTFENDASTPFNKDFFLILNVAMGGNLGGEIDPAFQEASMEIDYVRVYQ</sequence>
<dbReference type="InterPro" id="IPR013320">
    <property type="entry name" value="ConA-like_dom_sf"/>
</dbReference>
<dbReference type="Gene3D" id="2.60.40.10">
    <property type="entry name" value="Immunoglobulins"/>
    <property type="match status" value="1"/>
</dbReference>
<dbReference type="InterPro" id="IPR050546">
    <property type="entry name" value="Glycosyl_Hydrlase_16"/>
</dbReference>
<keyword evidence="5" id="KW-1185">Reference proteome</keyword>
<evidence type="ECO:0000313" key="5">
    <source>
        <dbReference type="Proteomes" id="UP001262889"/>
    </source>
</evidence>
<feature type="chain" id="PRO_5046746410" evidence="2">
    <location>
        <begin position="25"/>
        <end position="554"/>
    </location>
</feature>
<dbReference type="CDD" id="cd08023">
    <property type="entry name" value="GH16_laminarinase_like"/>
    <property type="match status" value="1"/>
</dbReference>
<dbReference type="PROSITE" id="PS51257">
    <property type="entry name" value="PROKAR_LIPOPROTEIN"/>
    <property type="match status" value="1"/>
</dbReference>
<evidence type="ECO:0000313" key="4">
    <source>
        <dbReference type="EMBL" id="MDT0642237.1"/>
    </source>
</evidence>
<reference evidence="4 5" key="1">
    <citation type="submission" date="2023-09" db="EMBL/GenBank/DDBJ databases">
        <authorList>
            <person name="Rey-Velasco X."/>
        </authorList>
    </citation>
    <scope>NUCLEOTIDE SEQUENCE [LARGE SCALE GENOMIC DNA]</scope>
    <source>
        <strain evidence="4 5">F363</strain>
    </source>
</reference>
<comment type="similarity">
    <text evidence="1">Belongs to the glycosyl hydrolase 16 family.</text>
</comment>
<protein>
    <submittedName>
        <fullName evidence="4">Family 16 glycosylhydrolase</fullName>
    </submittedName>
</protein>
<evidence type="ECO:0000259" key="3">
    <source>
        <dbReference type="PROSITE" id="PS51762"/>
    </source>
</evidence>
<dbReference type="PANTHER" id="PTHR10963">
    <property type="entry name" value="GLYCOSYL HYDROLASE-RELATED"/>
    <property type="match status" value="1"/>
</dbReference>
<gene>
    <name evidence="4" type="ORF">RM553_05260</name>
</gene>
<evidence type="ECO:0000256" key="2">
    <source>
        <dbReference type="SAM" id="SignalP"/>
    </source>
</evidence>
<dbReference type="InterPro" id="IPR035986">
    <property type="entry name" value="PKD_dom_sf"/>
</dbReference>
<dbReference type="Proteomes" id="UP001262889">
    <property type="component" value="Unassembled WGS sequence"/>
</dbReference>
<keyword evidence="2" id="KW-0732">Signal</keyword>
<feature type="domain" description="GH16" evidence="3">
    <location>
        <begin position="303"/>
        <end position="554"/>
    </location>
</feature>
<dbReference type="Gene3D" id="2.60.120.200">
    <property type="match status" value="1"/>
</dbReference>
<dbReference type="CDD" id="cd00146">
    <property type="entry name" value="PKD"/>
    <property type="match status" value="1"/>
</dbReference>
<dbReference type="InterPro" id="IPR013783">
    <property type="entry name" value="Ig-like_fold"/>
</dbReference>
<feature type="signal peptide" evidence="2">
    <location>
        <begin position="1"/>
        <end position="24"/>
    </location>
</feature>
<dbReference type="SUPFAM" id="SSF49899">
    <property type="entry name" value="Concanavalin A-like lectins/glucanases"/>
    <property type="match status" value="1"/>
</dbReference>
<dbReference type="RefSeq" id="WP_311533911.1">
    <property type="nucleotide sequence ID" value="NZ_JAVRHQ010000004.1"/>
</dbReference>
<dbReference type="Pfam" id="PF00722">
    <property type="entry name" value="Glyco_hydro_16"/>
    <property type="match status" value="1"/>
</dbReference>
<dbReference type="PROSITE" id="PS51762">
    <property type="entry name" value="GH16_2"/>
    <property type="match status" value="1"/>
</dbReference>
<dbReference type="PANTHER" id="PTHR10963:SF55">
    <property type="entry name" value="GLYCOSIDE HYDROLASE FAMILY 16 PROTEIN"/>
    <property type="match status" value="1"/>
</dbReference>
<evidence type="ECO:0000256" key="1">
    <source>
        <dbReference type="ARBA" id="ARBA00006865"/>
    </source>
</evidence>
<dbReference type="InterPro" id="IPR000757">
    <property type="entry name" value="Beta-glucanase-like"/>
</dbReference>
<organism evidence="4 5">
    <name type="scientific">Autumnicola tepida</name>
    <dbReference type="NCBI Taxonomy" id="3075595"/>
    <lineage>
        <taxon>Bacteria</taxon>
        <taxon>Pseudomonadati</taxon>
        <taxon>Bacteroidota</taxon>
        <taxon>Flavobacteriia</taxon>
        <taxon>Flavobacteriales</taxon>
        <taxon>Flavobacteriaceae</taxon>
        <taxon>Autumnicola</taxon>
    </lineage>
</organism>
<dbReference type="EMBL" id="JAVRHQ010000004">
    <property type="protein sequence ID" value="MDT0642237.1"/>
    <property type="molecule type" value="Genomic_DNA"/>
</dbReference>
<name>A0ABU3C7R5_9FLAO</name>
<accession>A0ABU3C7R5</accession>
<comment type="caution">
    <text evidence="4">The sequence shown here is derived from an EMBL/GenBank/DDBJ whole genome shotgun (WGS) entry which is preliminary data.</text>
</comment>
<dbReference type="SUPFAM" id="SSF49299">
    <property type="entry name" value="PKD domain"/>
    <property type="match status" value="1"/>
</dbReference>
<proteinExistence type="inferred from homology"/>